<proteinExistence type="predicted"/>
<accession>A0A317ZS25</accession>
<dbReference type="Proteomes" id="UP000246722">
    <property type="component" value="Unassembled WGS sequence"/>
</dbReference>
<name>A0A317ZS25_9MICO</name>
<comment type="caution">
    <text evidence="2">The sequence shown here is derived from an EMBL/GenBank/DDBJ whole genome shotgun (WGS) entry which is preliminary data.</text>
</comment>
<dbReference type="EMBL" id="QHLY01000012">
    <property type="protein sequence ID" value="PXA67863.1"/>
    <property type="molecule type" value="Genomic_DNA"/>
</dbReference>
<dbReference type="OrthoDB" id="3543799at2"/>
<protein>
    <submittedName>
        <fullName evidence="2">Uncharacterized protein</fullName>
    </submittedName>
</protein>
<evidence type="ECO:0000313" key="2">
    <source>
        <dbReference type="EMBL" id="PXA67863.1"/>
    </source>
</evidence>
<dbReference type="AlphaFoldDB" id="A0A317ZS25"/>
<feature type="region of interest" description="Disordered" evidence="1">
    <location>
        <begin position="81"/>
        <end position="103"/>
    </location>
</feature>
<gene>
    <name evidence="2" type="ORF">CTB96_14405</name>
</gene>
<organism evidence="2 3">
    <name type="scientific">Cryobacterium arcticum</name>
    <dbReference type="NCBI Taxonomy" id="670052"/>
    <lineage>
        <taxon>Bacteria</taxon>
        <taxon>Bacillati</taxon>
        <taxon>Actinomycetota</taxon>
        <taxon>Actinomycetes</taxon>
        <taxon>Micrococcales</taxon>
        <taxon>Microbacteriaceae</taxon>
        <taxon>Cryobacterium</taxon>
    </lineage>
</organism>
<keyword evidence="3" id="KW-1185">Reference proteome</keyword>
<evidence type="ECO:0000256" key="1">
    <source>
        <dbReference type="SAM" id="MobiDB-lite"/>
    </source>
</evidence>
<dbReference type="RefSeq" id="WP_110127537.1">
    <property type="nucleotide sequence ID" value="NZ_QHLY01000012.1"/>
</dbReference>
<reference evidence="2 3" key="1">
    <citation type="submission" date="2018-05" db="EMBL/GenBank/DDBJ databases">
        <title>Genetic diversity of glacier-inhabiting Cryobacterium bacteria in China and description of Cryobacterium mengkeensis sp. nov. and Arthrobacter glacialis sp. nov.</title>
        <authorList>
            <person name="Liu Q."/>
            <person name="Xin Y.-H."/>
        </authorList>
    </citation>
    <scope>NUCLEOTIDE SEQUENCE [LARGE SCALE GENOMIC DNA]</scope>
    <source>
        <strain evidence="2 3">SK-1</strain>
    </source>
</reference>
<evidence type="ECO:0000313" key="3">
    <source>
        <dbReference type="Proteomes" id="UP000246722"/>
    </source>
</evidence>
<sequence length="103" mass="10817">MALFKRRPVDAPAAAGAAAAFGVGMQVVVRLDRSRYPDSLVEDPIGVITAPGELVGSALYAPVVGKDAIWVVHFEEPFYGLDGTGPHESARVSQRSLEAAPEA</sequence>